<evidence type="ECO:0000256" key="4">
    <source>
        <dbReference type="ARBA" id="ARBA00022432"/>
    </source>
</evidence>
<dbReference type="AlphaFoldDB" id="A0A7G9Z3M2"/>
<dbReference type="CDD" id="cd02218">
    <property type="entry name" value="cupin_PGI"/>
    <property type="match status" value="1"/>
</dbReference>
<comment type="similarity">
    <text evidence="2">Belongs to the archaeal-type GPI family.</text>
</comment>
<dbReference type="GO" id="GO:0004347">
    <property type="term" value="F:glucose-6-phosphate isomerase activity"/>
    <property type="evidence" value="ECO:0007669"/>
    <property type="project" value="UniProtKB-EC"/>
</dbReference>
<dbReference type="EMBL" id="MT631596">
    <property type="protein sequence ID" value="QNO54856.1"/>
    <property type="molecule type" value="Genomic_DNA"/>
</dbReference>
<keyword evidence="8" id="KW-0413">Isomerase</keyword>
<proteinExistence type="inferred from homology"/>
<dbReference type="InterPro" id="IPR010551">
    <property type="entry name" value="G6P_isomerase_prok"/>
</dbReference>
<comment type="catalytic activity">
    <reaction evidence="6">
        <text>alpha-D-glucose 6-phosphate = beta-D-fructose 6-phosphate</text>
        <dbReference type="Rhea" id="RHEA:11816"/>
        <dbReference type="ChEBI" id="CHEBI:57634"/>
        <dbReference type="ChEBI" id="CHEBI:58225"/>
        <dbReference type="EC" id="5.3.1.9"/>
    </reaction>
</comment>
<dbReference type="GO" id="GO:0006096">
    <property type="term" value="P:glycolytic process"/>
    <property type="evidence" value="ECO:0007669"/>
    <property type="project" value="UniProtKB-UniPathway"/>
</dbReference>
<organism evidence="8">
    <name type="scientific">Candidatus Methanophaga sp. ANME-1 ERB7</name>
    <dbReference type="NCBI Taxonomy" id="2759913"/>
    <lineage>
        <taxon>Archaea</taxon>
        <taxon>Methanobacteriati</taxon>
        <taxon>Methanobacteriota</taxon>
        <taxon>Stenosarchaea group</taxon>
        <taxon>Methanomicrobia</taxon>
        <taxon>Candidatus Methanophagales</taxon>
        <taxon>Candidatus Methanophagaceae</taxon>
        <taxon>Candidatus Methanophaga</taxon>
    </lineage>
</organism>
<dbReference type="UniPathway" id="UPA00109">
    <property type="reaction ID" value="UER00181"/>
</dbReference>
<feature type="domain" description="Glucose-6-phosphate isomerase prokaryote" evidence="7">
    <location>
        <begin position="18"/>
        <end position="199"/>
    </location>
</feature>
<evidence type="ECO:0000256" key="6">
    <source>
        <dbReference type="ARBA" id="ARBA00029321"/>
    </source>
</evidence>
<dbReference type="InterPro" id="IPR011051">
    <property type="entry name" value="RmlC_Cupin_sf"/>
</dbReference>
<comment type="pathway">
    <text evidence="1">Carbohydrate degradation; glycolysis; D-glyceraldehyde 3-phosphate and glycerone phosphate from D-glucose: step 2/4.</text>
</comment>
<evidence type="ECO:0000313" key="8">
    <source>
        <dbReference type="EMBL" id="QNO54856.1"/>
    </source>
</evidence>
<evidence type="ECO:0000259" key="7">
    <source>
        <dbReference type="Pfam" id="PF06560"/>
    </source>
</evidence>
<dbReference type="Pfam" id="PF06560">
    <property type="entry name" value="GPI"/>
    <property type="match status" value="1"/>
</dbReference>
<protein>
    <recommendedName>
        <fullName evidence="3">glucose-6-phosphate isomerase</fullName>
        <ecNumber evidence="3">5.3.1.9</ecNumber>
    </recommendedName>
</protein>
<dbReference type="InterPro" id="IPR014710">
    <property type="entry name" value="RmlC-like_jellyroll"/>
</dbReference>
<name>A0A7G9Z3M2_9EURY</name>
<accession>A0A7G9Z3M2</accession>
<gene>
    <name evidence="8" type="primary">pgiA</name>
    <name evidence="8" type="ORF">GHJHFCIO_00006</name>
</gene>
<evidence type="ECO:0000256" key="3">
    <source>
        <dbReference type="ARBA" id="ARBA00011952"/>
    </source>
</evidence>
<dbReference type="SUPFAM" id="SSF51182">
    <property type="entry name" value="RmlC-like cupins"/>
    <property type="match status" value="1"/>
</dbReference>
<dbReference type="Gene3D" id="2.60.120.10">
    <property type="entry name" value="Jelly Rolls"/>
    <property type="match status" value="1"/>
</dbReference>
<keyword evidence="5" id="KW-0324">Glycolysis</keyword>
<evidence type="ECO:0000256" key="5">
    <source>
        <dbReference type="ARBA" id="ARBA00023152"/>
    </source>
</evidence>
<evidence type="ECO:0000256" key="2">
    <source>
        <dbReference type="ARBA" id="ARBA00006542"/>
    </source>
</evidence>
<dbReference type="GO" id="GO:0005737">
    <property type="term" value="C:cytoplasm"/>
    <property type="evidence" value="ECO:0007669"/>
    <property type="project" value="InterPro"/>
</dbReference>
<dbReference type="GO" id="GO:0006094">
    <property type="term" value="P:gluconeogenesis"/>
    <property type="evidence" value="ECO:0007669"/>
    <property type="project" value="UniProtKB-KW"/>
</dbReference>
<dbReference type="EC" id="5.3.1.9" evidence="3"/>
<keyword evidence="4" id="KW-0312">Gluconeogenesis</keyword>
<evidence type="ECO:0000256" key="1">
    <source>
        <dbReference type="ARBA" id="ARBA00004926"/>
    </source>
</evidence>
<reference evidence="8" key="1">
    <citation type="submission" date="2020-06" db="EMBL/GenBank/DDBJ databases">
        <title>Unique genomic features of the anaerobic methanotrophic archaea.</title>
        <authorList>
            <person name="Chadwick G.L."/>
            <person name="Skennerton C.T."/>
            <person name="Laso-Perez R."/>
            <person name="Leu A.O."/>
            <person name="Speth D.R."/>
            <person name="Yu H."/>
            <person name="Morgan-Lang C."/>
            <person name="Hatzenpichler R."/>
            <person name="Goudeau D."/>
            <person name="Malmstrom R."/>
            <person name="Brazelton W.J."/>
            <person name="Woyke T."/>
            <person name="Hallam S.J."/>
            <person name="Tyson G.W."/>
            <person name="Wegener G."/>
            <person name="Boetius A."/>
            <person name="Orphan V."/>
        </authorList>
    </citation>
    <scope>NUCLEOTIDE SEQUENCE</scope>
</reference>
<sequence>MTTWTELKFGGRTFSSEVRKLGDMKEVVLDKRFLASANMDMELYYMFRDVSKNEEDKKRIKERELRYDITIIPPNTLGAEFVKTAGHYHPLLPGSQMTYPEMYEVLEGEAHYLLQRREEERGREKITDVMVVKAKEGDKVIIPANYGHVTINPSKTTLKMANWVARAFSSIYGPIEVKGGAAYFELTNGEFIKNENYGAVPDIRFLKPEDTWIKQIKLNNEVAMYELLREPEKLQFLI</sequence>